<protein>
    <submittedName>
        <fullName evidence="3">Secreted protein</fullName>
    </submittedName>
</protein>
<keyword evidence="4" id="KW-1185">Reference proteome</keyword>
<feature type="signal peptide" evidence="2">
    <location>
        <begin position="1"/>
        <end position="28"/>
    </location>
</feature>
<dbReference type="SUPFAM" id="SSF50998">
    <property type="entry name" value="Quinoprotein alcohol dehydrogenase-like"/>
    <property type="match status" value="1"/>
</dbReference>
<dbReference type="STRING" id="448385.sce4050"/>
<evidence type="ECO:0000313" key="4">
    <source>
        <dbReference type="Proteomes" id="UP000002139"/>
    </source>
</evidence>
<dbReference type="PANTHER" id="PTHR35580:SF1">
    <property type="entry name" value="PHYTASE-LIKE DOMAIN-CONTAINING PROTEIN"/>
    <property type="match status" value="1"/>
</dbReference>
<name>A9ER19_SORC5</name>
<gene>
    <name evidence="3" type="ordered locus">sce4050</name>
</gene>
<reference evidence="3 4" key="1">
    <citation type="journal article" date="2007" name="Nat. Biotechnol.">
        <title>Complete genome sequence of the myxobacterium Sorangium cellulosum.</title>
        <authorList>
            <person name="Schneiker S."/>
            <person name="Perlova O."/>
            <person name="Kaiser O."/>
            <person name="Gerth K."/>
            <person name="Alici A."/>
            <person name="Altmeyer M.O."/>
            <person name="Bartels D."/>
            <person name="Bekel T."/>
            <person name="Beyer S."/>
            <person name="Bode E."/>
            <person name="Bode H.B."/>
            <person name="Bolten C.J."/>
            <person name="Choudhuri J.V."/>
            <person name="Doss S."/>
            <person name="Elnakady Y.A."/>
            <person name="Frank B."/>
            <person name="Gaigalat L."/>
            <person name="Goesmann A."/>
            <person name="Groeger C."/>
            <person name="Gross F."/>
            <person name="Jelsbak L."/>
            <person name="Jelsbak L."/>
            <person name="Kalinowski J."/>
            <person name="Kegler C."/>
            <person name="Knauber T."/>
            <person name="Konietzny S."/>
            <person name="Kopp M."/>
            <person name="Krause L."/>
            <person name="Krug D."/>
            <person name="Linke B."/>
            <person name="Mahmud T."/>
            <person name="Martinez-Arias R."/>
            <person name="McHardy A.C."/>
            <person name="Merai M."/>
            <person name="Meyer F."/>
            <person name="Mormann S."/>
            <person name="Munoz-Dorado J."/>
            <person name="Perez J."/>
            <person name="Pradella S."/>
            <person name="Rachid S."/>
            <person name="Raddatz G."/>
            <person name="Rosenau F."/>
            <person name="Rueckert C."/>
            <person name="Sasse F."/>
            <person name="Scharfe M."/>
            <person name="Schuster S.C."/>
            <person name="Suen G."/>
            <person name="Treuner-Lange A."/>
            <person name="Velicer G.J."/>
            <person name="Vorholter F.-J."/>
            <person name="Weissman K.J."/>
            <person name="Welch R.D."/>
            <person name="Wenzel S.C."/>
            <person name="Whitworth D.E."/>
            <person name="Wilhelm S."/>
            <person name="Wittmann C."/>
            <person name="Bloecker H."/>
            <person name="Puehler A."/>
            <person name="Mueller R."/>
        </authorList>
    </citation>
    <scope>NUCLEOTIDE SEQUENCE [LARGE SCALE GENOMIC DNA]</scope>
    <source>
        <strain evidence="4">So ce56</strain>
    </source>
</reference>
<evidence type="ECO:0000313" key="3">
    <source>
        <dbReference type="EMBL" id="CAN94211.1"/>
    </source>
</evidence>
<dbReference type="Proteomes" id="UP000002139">
    <property type="component" value="Chromosome"/>
</dbReference>
<feature type="region of interest" description="Disordered" evidence="1">
    <location>
        <begin position="37"/>
        <end position="103"/>
    </location>
</feature>
<dbReference type="InterPro" id="IPR011047">
    <property type="entry name" value="Quinoprotein_ADH-like_sf"/>
</dbReference>
<accession>A9ER19</accession>
<organism evidence="3 4">
    <name type="scientific">Sorangium cellulosum (strain So ce56)</name>
    <name type="common">Polyangium cellulosum (strain So ce56)</name>
    <dbReference type="NCBI Taxonomy" id="448385"/>
    <lineage>
        <taxon>Bacteria</taxon>
        <taxon>Pseudomonadati</taxon>
        <taxon>Myxococcota</taxon>
        <taxon>Polyangia</taxon>
        <taxon>Polyangiales</taxon>
        <taxon>Polyangiaceae</taxon>
        <taxon>Sorangium</taxon>
    </lineage>
</organism>
<evidence type="ECO:0000256" key="1">
    <source>
        <dbReference type="SAM" id="MobiDB-lite"/>
    </source>
</evidence>
<dbReference type="InterPro" id="IPR052918">
    <property type="entry name" value="Motility_Chemotaxis_Reg"/>
</dbReference>
<dbReference type="AlphaFoldDB" id="A9ER19"/>
<dbReference type="Gene3D" id="2.80.10.50">
    <property type="match status" value="2"/>
</dbReference>
<sequence>MNSTRWVFSRNGGSPGRAAALLAAACLAACSSVVIPDQRSGGTGGDGGATSTGGAETAAGTGGAGTTTGTGGAETTTGTGGTVTPGDLPWSKTIAGSGAESPRAVAADSEGNVFLSAEIYESTDLGCGPLTAGSGPLDALELGAFVAKLDASGTCLWNVALPNTASGIAKYSTLAADAQGNLLAAGLARGTIDLGAGPMAGATEGQDILVAKVDPDGRLLWAKRFGNDAVQLAPHIAVDRAGNAVVTGGARGSIPIGDEPIVGAGGVDAFVLKLNPAGEVLWGKLFGDHDYQACRGVALDRQGNVLIMGDFGGTVDFGGGPLASAGDRDIFVAKLDPDGTPRWSKRFGGALNQTGLDIDTDENGVLHVLAALDGTVDFGGGALTASSGIAVAKLDPDGQHIWSRQFGDGMSLVHYQIAADAQGNTVLTGSFGGTIDFGNGPIGSGDGAVEEAFVAKLDPHGDALWSRYFSGAGAQFGWDIDTDPGGNVFVLGGFEGTVDFGDGPISAQMRDVFLLKLSP</sequence>
<dbReference type="KEGG" id="scl:sce4050"/>
<dbReference type="PANTHER" id="PTHR35580">
    <property type="entry name" value="CELL SURFACE GLYCOPROTEIN (S-LAYER PROTEIN)-LIKE PROTEIN"/>
    <property type="match status" value="1"/>
</dbReference>
<feature type="compositionally biased region" description="Gly residues" evidence="1">
    <location>
        <begin position="41"/>
        <end position="51"/>
    </location>
</feature>
<evidence type="ECO:0000256" key="2">
    <source>
        <dbReference type="SAM" id="SignalP"/>
    </source>
</evidence>
<proteinExistence type="predicted"/>
<dbReference type="HOGENOM" id="CLU_035227_1_0_7"/>
<dbReference type="EMBL" id="AM746676">
    <property type="protein sequence ID" value="CAN94211.1"/>
    <property type="molecule type" value="Genomic_DNA"/>
</dbReference>
<feature type="compositionally biased region" description="Gly residues" evidence="1">
    <location>
        <begin position="60"/>
        <end position="83"/>
    </location>
</feature>
<keyword evidence="2" id="KW-0732">Signal</keyword>
<dbReference type="eggNOG" id="COG1520">
    <property type="taxonomic scope" value="Bacteria"/>
</dbReference>
<feature type="chain" id="PRO_5002737516" evidence="2">
    <location>
        <begin position="29"/>
        <end position="519"/>
    </location>
</feature>